<feature type="domain" description="Response regulatory" evidence="4">
    <location>
        <begin position="5"/>
        <end position="122"/>
    </location>
</feature>
<proteinExistence type="predicted"/>
<dbReference type="Gene3D" id="3.40.50.2300">
    <property type="match status" value="2"/>
</dbReference>
<dbReference type="RefSeq" id="WP_142871170.1">
    <property type="nucleotide sequence ID" value="NZ_CP045503.2"/>
</dbReference>
<evidence type="ECO:0000313" key="6">
    <source>
        <dbReference type="Proteomes" id="UP000316416"/>
    </source>
</evidence>
<dbReference type="InterPro" id="IPR003594">
    <property type="entry name" value="HATPase_dom"/>
</dbReference>
<dbReference type="InterPro" id="IPR005467">
    <property type="entry name" value="His_kinase_dom"/>
</dbReference>
<accession>A0ABX6V6M1</accession>
<dbReference type="InterPro" id="IPR036890">
    <property type="entry name" value="HATPase_C_sf"/>
</dbReference>
<evidence type="ECO:0000259" key="4">
    <source>
        <dbReference type="PROSITE" id="PS50110"/>
    </source>
</evidence>
<dbReference type="PANTHER" id="PTHR43547:SF2">
    <property type="entry name" value="HYBRID SIGNAL TRANSDUCTION HISTIDINE KINASE C"/>
    <property type="match status" value="1"/>
</dbReference>
<dbReference type="SMART" id="SM00448">
    <property type="entry name" value="REC"/>
    <property type="match status" value="2"/>
</dbReference>
<dbReference type="Proteomes" id="UP000316416">
    <property type="component" value="Chromosome"/>
</dbReference>
<feature type="domain" description="Histidine kinase" evidence="3">
    <location>
        <begin position="311"/>
        <end position="520"/>
    </location>
</feature>
<keyword evidence="1 2" id="KW-0597">Phosphoprotein</keyword>
<feature type="domain" description="Response regulatory" evidence="4">
    <location>
        <begin position="167"/>
        <end position="282"/>
    </location>
</feature>
<evidence type="ECO:0000256" key="2">
    <source>
        <dbReference type="PROSITE-ProRule" id="PRU00169"/>
    </source>
</evidence>
<evidence type="ECO:0000313" key="5">
    <source>
        <dbReference type="EMBL" id="QPG57990.1"/>
    </source>
</evidence>
<keyword evidence="6" id="KW-1185">Reference proteome</keyword>
<dbReference type="InterPro" id="IPR001789">
    <property type="entry name" value="Sig_transdc_resp-reg_receiver"/>
</dbReference>
<dbReference type="EMBL" id="CP045503">
    <property type="protein sequence ID" value="QPG57990.1"/>
    <property type="molecule type" value="Genomic_DNA"/>
</dbReference>
<dbReference type="PROSITE" id="PS50109">
    <property type="entry name" value="HIS_KIN"/>
    <property type="match status" value="1"/>
</dbReference>
<comment type="caution">
    <text evidence="2">Lacks conserved residue(s) required for the propagation of feature annotation.</text>
</comment>
<sequence length="522" mass="58797">MKSISVLVVDSTDNIRNVIVRMLRDLHFVNIFQAVNGLDALKIIDENNIELIISEWMLAKISGRELLQTVRSHPKMATIPFIVCSSTVNQATVVEALKCGVSQFIAKPFSFKVFREKLALSQEKPLHRMLYHEVTNRQDALVQPTATTVSSEPSSSLVTPQQRQDFCVLIVDDEVNNIEVASKCIKSITRVQVALSGEKAMQLCKQSAPDLILLDIMMPNMDGYQVYEQLQQDIALCDIPVIFLSAKSDDEDVIHGLELGVADYVTKPFNMKILKMRVQNQLNAVKHSKALEYQVNEQIRLFTLKENIERIIFNYFTGPLAQIDETLERINQRVLSSKQLKFEMDNIGFASQKLSQVINGLNTILKLEEGTFIPEKTPIGLHEIISDIQQLFTREQIKKSIQVDNLVSNHTQVIGDKLLFTTMFSELYSNALEASPRGTKVIFFETILDDSVEITLFSASTVHETIKDSFFEKYVTYGKPLGTGLGTYAAKLITEACHGSITLDCKTNETRVNIILPKSLED</sequence>
<dbReference type="SUPFAM" id="SSF55874">
    <property type="entry name" value="ATPase domain of HSP90 chaperone/DNA topoisomerase II/histidine kinase"/>
    <property type="match status" value="1"/>
</dbReference>
<dbReference type="PANTHER" id="PTHR43547">
    <property type="entry name" value="TWO-COMPONENT HISTIDINE KINASE"/>
    <property type="match status" value="1"/>
</dbReference>
<dbReference type="SMART" id="SM00387">
    <property type="entry name" value="HATPase_c"/>
    <property type="match status" value="1"/>
</dbReference>
<dbReference type="Gene3D" id="3.30.565.10">
    <property type="entry name" value="Histidine kinase-like ATPase, C-terminal domain"/>
    <property type="match status" value="1"/>
</dbReference>
<evidence type="ECO:0000256" key="1">
    <source>
        <dbReference type="ARBA" id="ARBA00022553"/>
    </source>
</evidence>
<protein>
    <submittedName>
        <fullName evidence="5">Response regulator</fullName>
    </submittedName>
</protein>
<dbReference type="InterPro" id="IPR011006">
    <property type="entry name" value="CheY-like_superfamily"/>
</dbReference>
<organism evidence="5 6">
    <name type="scientific">Shewanella eurypsychrophilus</name>
    <dbReference type="NCBI Taxonomy" id="2593656"/>
    <lineage>
        <taxon>Bacteria</taxon>
        <taxon>Pseudomonadati</taxon>
        <taxon>Pseudomonadota</taxon>
        <taxon>Gammaproteobacteria</taxon>
        <taxon>Alteromonadales</taxon>
        <taxon>Shewanellaceae</taxon>
        <taxon>Shewanella</taxon>
    </lineage>
</organism>
<dbReference type="SUPFAM" id="SSF52172">
    <property type="entry name" value="CheY-like"/>
    <property type="match status" value="2"/>
</dbReference>
<evidence type="ECO:0000259" key="3">
    <source>
        <dbReference type="PROSITE" id="PS50109"/>
    </source>
</evidence>
<feature type="modified residue" description="4-aspartylphosphate" evidence="2">
    <location>
        <position position="215"/>
    </location>
</feature>
<dbReference type="Pfam" id="PF00072">
    <property type="entry name" value="Response_reg"/>
    <property type="match status" value="2"/>
</dbReference>
<reference evidence="5" key="1">
    <citation type="submission" date="2021-07" db="EMBL/GenBank/DDBJ databases">
        <title>Shewanella sp. YLB-07 whole genome sequence.</title>
        <authorList>
            <person name="Yu L."/>
        </authorList>
    </citation>
    <scope>NUCLEOTIDE SEQUENCE</scope>
    <source>
        <strain evidence="5">YLB-08</strain>
    </source>
</reference>
<dbReference type="PROSITE" id="PS50110">
    <property type="entry name" value="RESPONSE_REGULATORY"/>
    <property type="match status" value="2"/>
</dbReference>
<name>A0ABX6V6M1_9GAMM</name>
<gene>
    <name evidence="5" type="ORF">FM038_011400</name>
</gene>